<dbReference type="InterPro" id="IPR007138">
    <property type="entry name" value="ABM_dom"/>
</dbReference>
<proteinExistence type="predicted"/>
<dbReference type="RefSeq" id="WP_151569788.1">
    <property type="nucleotide sequence ID" value="NZ_WBMT01000030.1"/>
</dbReference>
<evidence type="ECO:0000313" key="3">
    <source>
        <dbReference type="Proteomes" id="UP000468735"/>
    </source>
</evidence>
<dbReference type="Proteomes" id="UP000468735">
    <property type="component" value="Unassembled WGS sequence"/>
</dbReference>
<evidence type="ECO:0000313" key="2">
    <source>
        <dbReference type="EMBL" id="KAB2340372.1"/>
    </source>
</evidence>
<dbReference type="Pfam" id="PF13577">
    <property type="entry name" value="SnoaL_4"/>
    <property type="match status" value="1"/>
</dbReference>
<gene>
    <name evidence="2" type="ORF">F8566_45105</name>
</gene>
<comment type="caution">
    <text evidence="2">The sequence shown here is derived from an EMBL/GenBank/DDBJ whole genome shotgun (WGS) entry which is preliminary data.</text>
</comment>
<feature type="domain" description="ABM" evidence="1">
    <location>
        <begin position="153"/>
        <end position="245"/>
    </location>
</feature>
<dbReference type="EMBL" id="WBMT01000030">
    <property type="protein sequence ID" value="KAB2340372.1"/>
    <property type="molecule type" value="Genomic_DNA"/>
</dbReference>
<keyword evidence="3" id="KW-1185">Reference proteome</keyword>
<organism evidence="2 3">
    <name type="scientific">Actinomadura rudentiformis</name>
    <dbReference type="NCBI Taxonomy" id="359158"/>
    <lineage>
        <taxon>Bacteria</taxon>
        <taxon>Bacillati</taxon>
        <taxon>Actinomycetota</taxon>
        <taxon>Actinomycetes</taxon>
        <taxon>Streptosporangiales</taxon>
        <taxon>Thermomonosporaceae</taxon>
        <taxon>Actinomadura</taxon>
    </lineage>
</organism>
<name>A0A6H9YK07_9ACTN</name>
<accession>A0A6H9YK07</accession>
<dbReference type="SUPFAM" id="SSF54427">
    <property type="entry name" value="NTF2-like"/>
    <property type="match status" value="1"/>
</dbReference>
<dbReference type="CDD" id="cd00531">
    <property type="entry name" value="NTF2_like"/>
    <property type="match status" value="1"/>
</dbReference>
<reference evidence="2 3" key="1">
    <citation type="submission" date="2019-09" db="EMBL/GenBank/DDBJ databases">
        <title>Actinomadura physcomitrii sp. nov., a novel actinomycete isolated from moss [Physcomitrium sphaericum (Ludw) Fuernr].</title>
        <authorList>
            <person name="Zhuang X."/>
            <person name="Liu C."/>
        </authorList>
    </citation>
    <scope>NUCLEOTIDE SEQUENCE [LARGE SCALE GENOMIC DNA]</scope>
    <source>
        <strain evidence="2 3">HMC1</strain>
    </source>
</reference>
<dbReference type="Gene3D" id="3.10.450.50">
    <property type="match status" value="1"/>
</dbReference>
<dbReference type="Pfam" id="PF03992">
    <property type="entry name" value="ABM"/>
    <property type="match status" value="1"/>
</dbReference>
<dbReference type="InterPro" id="IPR037401">
    <property type="entry name" value="SnoaL-like"/>
</dbReference>
<dbReference type="InterPro" id="IPR032710">
    <property type="entry name" value="NTF2-like_dom_sf"/>
</dbReference>
<dbReference type="OrthoDB" id="5244470at2"/>
<sequence length="262" mass="29074">MEAPTPTARAELRQAVCAVLADCARLADENRPDDLADRFTPDCDVRYARDTPLRGREELLKYLRSALERYTATSHLLGLPAVTPDGPDAANAITTVRAWHRRPDGGETVLHGRYVDRLIRTGGRWLIATRELQVAGRDETAPALPRAGSGEEVIVAGWIDWALEDRDRALECFLEATGPTLAEPGCLAYTVTPDPGDPRRLHVFERWRNAASLDEHLATEHIATFRARSASLTRIGRGLYRYRVVDGEPMSSSRQPHAKESS</sequence>
<dbReference type="PROSITE" id="PS51725">
    <property type="entry name" value="ABM"/>
    <property type="match status" value="1"/>
</dbReference>
<dbReference type="SUPFAM" id="SSF54909">
    <property type="entry name" value="Dimeric alpha+beta barrel"/>
    <property type="match status" value="1"/>
</dbReference>
<dbReference type="InterPro" id="IPR011008">
    <property type="entry name" value="Dimeric_a/b-barrel"/>
</dbReference>
<dbReference type="Gene3D" id="3.30.70.100">
    <property type="match status" value="1"/>
</dbReference>
<evidence type="ECO:0000259" key="1">
    <source>
        <dbReference type="PROSITE" id="PS51725"/>
    </source>
</evidence>
<dbReference type="AlphaFoldDB" id="A0A6H9YK07"/>
<protein>
    <submittedName>
        <fullName evidence="2">DUF4440 domain-containing protein</fullName>
    </submittedName>
</protein>